<evidence type="ECO:0000259" key="2">
    <source>
        <dbReference type="PROSITE" id="PS50966"/>
    </source>
</evidence>
<reference evidence="3" key="2">
    <citation type="journal article" date="2023" name="BMC Genomics">
        <title>Pest status, molecular evolution, and epigenetic factors derived from the genome assembly of Frankliniella fusca, a thysanopteran phytovirus vector.</title>
        <authorList>
            <person name="Catto M.A."/>
            <person name="Labadie P.E."/>
            <person name="Jacobson A.L."/>
            <person name="Kennedy G.G."/>
            <person name="Srinivasan R."/>
            <person name="Hunt B.G."/>
        </authorList>
    </citation>
    <scope>NUCLEOTIDE SEQUENCE</scope>
    <source>
        <strain evidence="3">PL_HMW_Pooled</strain>
    </source>
</reference>
<proteinExistence type="predicted"/>
<sequence>MLSILEVKKITEGYSRPVVEGEAYYESGLLFGVGLIEKKGTVLRCQGLAVQTSATSGKPHEIDVEIDLKLEVGNRITSLKCSCIAGLSSKCKHAVATVLWLTRHAEEDLSDVSCTDLEQQWGKLKTSGKPLLEGCRLTELCHFKQIKRAEVQVPEETRKKWADILTKCKFYN</sequence>
<dbReference type="PROSITE" id="PS50966">
    <property type="entry name" value="ZF_SWIM"/>
    <property type="match status" value="1"/>
</dbReference>
<reference evidence="3" key="1">
    <citation type="submission" date="2021-07" db="EMBL/GenBank/DDBJ databases">
        <authorList>
            <person name="Catto M.A."/>
            <person name="Jacobson A."/>
            <person name="Kennedy G."/>
            <person name="Labadie P."/>
            <person name="Hunt B.G."/>
            <person name="Srinivasan R."/>
        </authorList>
    </citation>
    <scope>NUCLEOTIDE SEQUENCE</scope>
    <source>
        <strain evidence="3">PL_HMW_Pooled</strain>
        <tissue evidence="3">Head</tissue>
    </source>
</reference>
<evidence type="ECO:0000313" key="3">
    <source>
        <dbReference type="EMBL" id="KAK3909544.1"/>
    </source>
</evidence>
<dbReference type="EMBL" id="JAHWGI010000105">
    <property type="protein sequence ID" value="KAK3909544.1"/>
    <property type="molecule type" value="Genomic_DNA"/>
</dbReference>
<keyword evidence="4" id="KW-1185">Reference proteome</keyword>
<dbReference type="GO" id="GO:0008270">
    <property type="term" value="F:zinc ion binding"/>
    <property type="evidence" value="ECO:0007669"/>
    <property type="project" value="UniProtKB-KW"/>
</dbReference>
<comment type="caution">
    <text evidence="3">The sequence shown here is derived from an EMBL/GenBank/DDBJ whole genome shotgun (WGS) entry which is preliminary data.</text>
</comment>
<feature type="domain" description="SWIM-type" evidence="2">
    <location>
        <begin position="66"/>
        <end position="102"/>
    </location>
</feature>
<gene>
    <name evidence="3" type="ORF">KUF71_019647</name>
</gene>
<dbReference type="InterPro" id="IPR007527">
    <property type="entry name" value="Znf_SWIM"/>
</dbReference>
<organism evidence="3 4">
    <name type="scientific">Frankliniella fusca</name>
    <dbReference type="NCBI Taxonomy" id="407009"/>
    <lineage>
        <taxon>Eukaryota</taxon>
        <taxon>Metazoa</taxon>
        <taxon>Ecdysozoa</taxon>
        <taxon>Arthropoda</taxon>
        <taxon>Hexapoda</taxon>
        <taxon>Insecta</taxon>
        <taxon>Pterygota</taxon>
        <taxon>Neoptera</taxon>
        <taxon>Paraneoptera</taxon>
        <taxon>Thysanoptera</taxon>
        <taxon>Terebrantia</taxon>
        <taxon>Thripoidea</taxon>
        <taxon>Thripidae</taxon>
        <taxon>Frankliniella</taxon>
    </lineage>
</organism>
<evidence type="ECO:0000313" key="4">
    <source>
        <dbReference type="Proteomes" id="UP001219518"/>
    </source>
</evidence>
<protein>
    <submittedName>
        <fullName evidence="3">tRNA pseudouridine synthase D</fullName>
    </submittedName>
</protein>
<evidence type="ECO:0000256" key="1">
    <source>
        <dbReference type="PROSITE-ProRule" id="PRU00325"/>
    </source>
</evidence>
<keyword evidence="1" id="KW-0862">Zinc</keyword>
<accession>A0AAE1L8D1</accession>
<dbReference type="Proteomes" id="UP001219518">
    <property type="component" value="Unassembled WGS sequence"/>
</dbReference>
<name>A0AAE1L8D1_9NEOP</name>
<dbReference type="AlphaFoldDB" id="A0AAE1L8D1"/>
<keyword evidence="1" id="KW-0479">Metal-binding</keyword>
<keyword evidence="1" id="KW-0863">Zinc-finger</keyword>